<dbReference type="Proteomes" id="UP000037751">
    <property type="component" value="Unassembled WGS sequence"/>
</dbReference>
<dbReference type="AlphaFoldDB" id="A0A0M8MM12"/>
<evidence type="ECO:0000313" key="3">
    <source>
        <dbReference type="Proteomes" id="UP000037751"/>
    </source>
</evidence>
<keyword evidence="3" id="KW-1185">Reference proteome</keyword>
<evidence type="ECO:0000256" key="1">
    <source>
        <dbReference type="SAM" id="SignalP"/>
    </source>
</evidence>
<accession>A0A0M8MM12</accession>
<gene>
    <name evidence="2" type="ORF">Malapachy_0587</name>
</gene>
<dbReference type="OrthoDB" id="2339190at2759"/>
<dbReference type="RefSeq" id="XP_017990469.1">
    <property type="nucleotide sequence ID" value="XM_018135103.1"/>
</dbReference>
<dbReference type="GeneID" id="28726978"/>
<keyword evidence="1" id="KW-0732">Signal</keyword>
<comment type="caution">
    <text evidence="2">The sequence shown here is derived from an EMBL/GenBank/DDBJ whole genome shotgun (WGS) entry which is preliminary data.</text>
</comment>
<sequence length="131" mass="14267">MVRFTSIAALFTALVAVASPALAADLESRLVYVPEIVYPTEGVQWKVGDQVNVTWDASNLPKELKNLTGAIRLGHMVDGQQGENLANTLAQDFLIRTGNVTFTVPNVESRDDYIVVLFGDSGNRSPKFSIN</sequence>
<feature type="signal peptide" evidence="1">
    <location>
        <begin position="1"/>
        <end position="23"/>
    </location>
</feature>
<proteinExistence type="predicted"/>
<name>A0A0M8MM12_9BASI</name>
<protein>
    <submittedName>
        <fullName evidence="2">Uncharacterized protein</fullName>
    </submittedName>
</protein>
<organism evidence="2 3">
    <name type="scientific">Malassezia pachydermatis</name>
    <dbReference type="NCBI Taxonomy" id="77020"/>
    <lineage>
        <taxon>Eukaryota</taxon>
        <taxon>Fungi</taxon>
        <taxon>Dikarya</taxon>
        <taxon>Basidiomycota</taxon>
        <taxon>Ustilaginomycotina</taxon>
        <taxon>Malasseziomycetes</taxon>
        <taxon>Malasseziales</taxon>
        <taxon>Malasseziaceae</taxon>
        <taxon>Malassezia</taxon>
    </lineage>
</organism>
<dbReference type="EMBL" id="LGAV01000008">
    <property type="protein sequence ID" value="KOS12837.1"/>
    <property type="molecule type" value="Genomic_DNA"/>
</dbReference>
<reference evidence="2 3" key="1">
    <citation type="submission" date="2015-07" db="EMBL/GenBank/DDBJ databases">
        <title>Draft Genome Sequence of Malassezia furfur CBS1878 and Malassezia pachydermatis CBS1879.</title>
        <authorList>
            <person name="Triana S."/>
            <person name="Ohm R."/>
            <person name="Gonzalez A."/>
            <person name="DeCock H."/>
            <person name="Restrepo S."/>
            <person name="Celis A."/>
        </authorList>
    </citation>
    <scope>NUCLEOTIDE SEQUENCE [LARGE SCALE GENOMIC DNA]</scope>
    <source>
        <strain evidence="2 3">CBS 1879</strain>
    </source>
</reference>
<evidence type="ECO:0000313" key="2">
    <source>
        <dbReference type="EMBL" id="KOS12837.1"/>
    </source>
</evidence>
<dbReference type="VEuPathDB" id="FungiDB:Malapachy_0587"/>
<dbReference type="STRING" id="77020.A0A0M8MM12"/>
<feature type="chain" id="PRO_5005818575" evidence="1">
    <location>
        <begin position="24"/>
        <end position="131"/>
    </location>
</feature>